<protein>
    <submittedName>
        <fullName evidence="1">Uncharacterized protein</fullName>
    </submittedName>
</protein>
<dbReference type="AlphaFoldDB" id="H1YDS6"/>
<dbReference type="EMBL" id="CM001403">
    <property type="protein sequence ID" value="EHQ24266.1"/>
    <property type="molecule type" value="Genomic_DNA"/>
</dbReference>
<evidence type="ECO:0000313" key="2">
    <source>
        <dbReference type="Proteomes" id="UP000002774"/>
    </source>
</evidence>
<name>H1YDS6_9SPHI</name>
<reference evidence="1" key="1">
    <citation type="submission" date="2011-09" db="EMBL/GenBank/DDBJ databases">
        <title>The permanent draft genome of Mucilaginibacter paludis DSM 18603.</title>
        <authorList>
            <consortium name="US DOE Joint Genome Institute (JGI-PGF)"/>
            <person name="Lucas S."/>
            <person name="Han J."/>
            <person name="Lapidus A."/>
            <person name="Bruce D."/>
            <person name="Goodwin L."/>
            <person name="Pitluck S."/>
            <person name="Peters L."/>
            <person name="Kyrpides N."/>
            <person name="Mavromatis K."/>
            <person name="Ivanova N."/>
            <person name="Mikhailova N."/>
            <person name="Held B."/>
            <person name="Detter J.C."/>
            <person name="Tapia R."/>
            <person name="Han C."/>
            <person name="Land M."/>
            <person name="Hauser L."/>
            <person name="Markowitz V."/>
            <person name="Cheng J.-F."/>
            <person name="Hugenholtz P."/>
            <person name="Woyke T."/>
            <person name="Wu D."/>
            <person name="Tindall B."/>
            <person name="Brambilla E."/>
            <person name="Klenk H.-P."/>
            <person name="Eisen J.A."/>
        </authorList>
    </citation>
    <scope>NUCLEOTIDE SEQUENCE [LARGE SCALE GENOMIC DNA]</scope>
    <source>
        <strain evidence="1">DSM 18603</strain>
    </source>
</reference>
<gene>
    <name evidence="1" type="ORF">Mucpa_0063</name>
</gene>
<dbReference type="RefSeq" id="WP_008503793.1">
    <property type="nucleotide sequence ID" value="NZ_CM001403.1"/>
</dbReference>
<dbReference type="HOGENOM" id="CLU_2130649_0_0_10"/>
<sequence length="113" mass="13240">MEIHCHLSKNFLGDTILYSADLLQQLREFESKFPGLAELDVDLKEIAYQATNHNSTTPIQFLNNNRRLEIKLTFHSYFDPKGKPYDKPSVWMVYNQLRFILNKAADEYKALTN</sequence>
<evidence type="ECO:0000313" key="1">
    <source>
        <dbReference type="EMBL" id="EHQ24266.1"/>
    </source>
</evidence>
<organism evidence="1 2">
    <name type="scientific">Mucilaginibacter paludis DSM 18603</name>
    <dbReference type="NCBI Taxonomy" id="714943"/>
    <lineage>
        <taxon>Bacteria</taxon>
        <taxon>Pseudomonadati</taxon>
        <taxon>Bacteroidota</taxon>
        <taxon>Sphingobacteriia</taxon>
        <taxon>Sphingobacteriales</taxon>
        <taxon>Sphingobacteriaceae</taxon>
        <taxon>Mucilaginibacter</taxon>
    </lineage>
</organism>
<dbReference type="STRING" id="714943.Mucpa_0063"/>
<proteinExistence type="predicted"/>
<dbReference type="Proteomes" id="UP000002774">
    <property type="component" value="Chromosome"/>
</dbReference>
<accession>H1YDS6</accession>
<keyword evidence="2" id="KW-1185">Reference proteome</keyword>